<dbReference type="GO" id="GO:0016301">
    <property type="term" value="F:kinase activity"/>
    <property type="evidence" value="ECO:0007669"/>
    <property type="project" value="UniProtKB-KW"/>
</dbReference>
<dbReference type="RefSeq" id="WP_157387617.1">
    <property type="nucleotide sequence ID" value="NZ_WRPP01000002.1"/>
</dbReference>
<dbReference type="Proteomes" id="UP000466794">
    <property type="component" value="Unassembled WGS sequence"/>
</dbReference>
<feature type="compositionally biased region" description="Basic and acidic residues" evidence="1">
    <location>
        <begin position="166"/>
        <end position="180"/>
    </location>
</feature>
<organism evidence="2 3">
    <name type="scientific">Nocardia terrae</name>
    <dbReference type="NCBI Taxonomy" id="2675851"/>
    <lineage>
        <taxon>Bacteria</taxon>
        <taxon>Bacillati</taxon>
        <taxon>Actinomycetota</taxon>
        <taxon>Actinomycetes</taxon>
        <taxon>Mycobacteriales</taxon>
        <taxon>Nocardiaceae</taxon>
        <taxon>Nocardia</taxon>
    </lineage>
</organism>
<reference evidence="2 3" key="1">
    <citation type="submission" date="2019-12" db="EMBL/GenBank/DDBJ databases">
        <title>Nocardia sp. nov. ET3-3 isolated from soil.</title>
        <authorList>
            <person name="Kanchanasin P."/>
            <person name="Tanasupawat S."/>
            <person name="Yuki M."/>
            <person name="Kudo T."/>
        </authorList>
    </citation>
    <scope>NUCLEOTIDE SEQUENCE [LARGE SCALE GENOMIC DNA]</scope>
    <source>
        <strain evidence="2 3">ET3-3</strain>
    </source>
</reference>
<comment type="caution">
    <text evidence="2">The sequence shown here is derived from an EMBL/GenBank/DDBJ whole genome shotgun (WGS) entry which is preliminary data.</text>
</comment>
<dbReference type="PANTHER" id="PTHR37816:SF1">
    <property type="entry name" value="TOXIN"/>
    <property type="match status" value="1"/>
</dbReference>
<gene>
    <name evidence="2" type="ORF">GPX89_12405</name>
</gene>
<feature type="region of interest" description="Disordered" evidence="1">
    <location>
        <begin position="156"/>
        <end position="187"/>
    </location>
</feature>
<sequence>MRKIVVLGRGGAGKSTFARDLGAATGIPVVELDQHFWPPDLTPLSKVRWIAVQEALTREPAWIMDGDLGPYDVLEVRLRAADTVVVLDFPLWLCAWRAVRRSRENLVFWRWLIGYRKHSLPPVMAAIGEHAATAEVYVLRSPAAVVEFLTGVRDTDNELGNTHEPSGTEKGDSADEHDSTGDTALPG</sequence>
<dbReference type="AlphaFoldDB" id="A0A7K1UUM1"/>
<evidence type="ECO:0000313" key="2">
    <source>
        <dbReference type="EMBL" id="MVU78044.1"/>
    </source>
</evidence>
<dbReference type="PANTHER" id="PTHR37816">
    <property type="entry name" value="YALI0E33011P"/>
    <property type="match status" value="1"/>
</dbReference>
<name>A0A7K1UUM1_9NOCA</name>
<accession>A0A7K1UUM1</accession>
<dbReference type="EMBL" id="WRPP01000002">
    <property type="protein sequence ID" value="MVU78044.1"/>
    <property type="molecule type" value="Genomic_DNA"/>
</dbReference>
<dbReference type="InterPro" id="IPR027417">
    <property type="entry name" value="P-loop_NTPase"/>
</dbReference>
<keyword evidence="2" id="KW-0418">Kinase</keyword>
<evidence type="ECO:0000256" key="1">
    <source>
        <dbReference type="SAM" id="MobiDB-lite"/>
    </source>
</evidence>
<dbReference type="SUPFAM" id="SSF52540">
    <property type="entry name" value="P-loop containing nucleoside triphosphate hydrolases"/>
    <property type="match status" value="1"/>
</dbReference>
<keyword evidence="2" id="KW-0808">Transferase</keyword>
<protein>
    <submittedName>
        <fullName evidence="2">Adenylate kinase</fullName>
    </submittedName>
</protein>
<dbReference type="Gene3D" id="3.40.50.300">
    <property type="entry name" value="P-loop containing nucleotide triphosphate hydrolases"/>
    <property type="match status" value="1"/>
</dbReference>
<keyword evidence="3" id="KW-1185">Reference proteome</keyword>
<evidence type="ECO:0000313" key="3">
    <source>
        <dbReference type="Proteomes" id="UP000466794"/>
    </source>
</evidence>
<dbReference type="InterPro" id="IPR052922">
    <property type="entry name" value="Cytidylate_Kinase-2"/>
</dbReference>
<proteinExistence type="predicted"/>